<evidence type="ECO:0000313" key="4">
    <source>
        <dbReference type="Proteomes" id="UP000271162"/>
    </source>
</evidence>
<feature type="region of interest" description="Disordered" evidence="1">
    <location>
        <begin position="23"/>
        <end position="97"/>
    </location>
</feature>
<reference evidence="3 4" key="2">
    <citation type="submission" date="2018-11" db="EMBL/GenBank/DDBJ databases">
        <authorList>
            <consortium name="Pathogen Informatics"/>
        </authorList>
    </citation>
    <scope>NUCLEOTIDE SEQUENCE [LARGE SCALE GENOMIC DNA]</scope>
</reference>
<evidence type="ECO:0000313" key="3">
    <source>
        <dbReference type="EMBL" id="VDL70571.1"/>
    </source>
</evidence>
<evidence type="ECO:0000256" key="2">
    <source>
        <dbReference type="SAM" id="Phobius"/>
    </source>
</evidence>
<feature type="compositionally biased region" description="Basic and acidic residues" evidence="1">
    <location>
        <begin position="72"/>
        <end position="97"/>
    </location>
</feature>
<accession>A0A158QXK0</accession>
<organism evidence="5">
    <name type="scientific">Nippostrongylus brasiliensis</name>
    <name type="common">Rat hookworm</name>
    <dbReference type="NCBI Taxonomy" id="27835"/>
    <lineage>
        <taxon>Eukaryota</taxon>
        <taxon>Metazoa</taxon>
        <taxon>Ecdysozoa</taxon>
        <taxon>Nematoda</taxon>
        <taxon>Chromadorea</taxon>
        <taxon>Rhabditida</taxon>
        <taxon>Rhabditina</taxon>
        <taxon>Rhabditomorpha</taxon>
        <taxon>Strongyloidea</taxon>
        <taxon>Heligmosomidae</taxon>
        <taxon>Nippostrongylus</taxon>
    </lineage>
</organism>
<keyword evidence="4" id="KW-1185">Reference proteome</keyword>
<dbReference type="WBParaSite" id="NBR_0000698101-mRNA-1">
    <property type="protein sequence ID" value="NBR_0000698101-mRNA-1"/>
    <property type="gene ID" value="NBR_0000698101"/>
</dbReference>
<dbReference type="EMBL" id="UYSL01019848">
    <property type="protein sequence ID" value="VDL70571.1"/>
    <property type="molecule type" value="Genomic_DNA"/>
</dbReference>
<reference evidence="5" key="1">
    <citation type="submission" date="2016-04" db="UniProtKB">
        <authorList>
            <consortium name="WormBaseParasite"/>
        </authorList>
    </citation>
    <scope>IDENTIFICATION</scope>
</reference>
<evidence type="ECO:0000256" key="1">
    <source>
        <dbReference type="SAM" id="MobiDB-lite"/>
    </source>
</evidence>
<dbReference type="Proteomes" id="UP000271162">
    <property type="component" value="Unassembled WGS sequence"/>
</dbReference>
<feature type="compositionally biased region" description="Basic and acidic residues" evidence="1">
    <location>
        <begin position="52"/>
        <end position="63"/>
    </location>
</feature>
<sequence length="495" mass="56512">MLSAIRPPLICCVSAIAVTAKVAKEEKPGNEKDAKKKEKRKELRHRPVYHHQKAERDEEEHHVGYSRSGTDSLERKRASVSDEYKRRHRTMKETEKQRERMQYDSAFGYPIECYLVFLLLTSGLIAMLVVAISMVDKIEQDEQASCFSHVATPMSQREAAYSTFVAMTENIDCSTHMKHSSYGGRNVTGQFIMRQGLACIATTVMDATFGMYSTISMMLYRHLSFEGQSGAVRRSFRTPKSYDDYTLNNLGANFSSDRKWIYAKEDDTIGRGFFSAHQFLHNGWERDEQGEKKGRKFPKIRELQLHSGKRRSIFKEDFIVVFAPRSSYKLDTGSVLAAWIIAVVAKESCIEEAAKIIVTNRDKYADDHAKIQRLLYLISVSGSYRTIEAAAMAGTRFFLQNAYPGQVVEWPAVYYHLSDTAEKHFYCAQDESFRAALYNKYGIECKPFPPKGRDRRSEQWKINDRVLKVASMDQSRTFVRAAISAGDDINAPIGK</sequence>
<name>A0A158QXK0_NIPBR</name>
<proteinExistence type="predicted"/>
<feature type="transmembrane region" description="Helical" evidence="2">
    <location>
        <begin position="106"/>
        <end position="135"/>
    </location>
</feature>
<gene>
    <name evidence="3" type="ORF">NBR_LOCUS6982</name>
</gene>
<dbReference type="AlphaFoldDB" id="A0A158QXK0"/>
<keyword evidence="2" id="KW-1133">Transmembrane helix</keyword>
<keyword evidence="2" id="KW-0812">Transmembrane</keyword>
<feature type="compositionally biased region" description="Basic residues" evidence="1">
    <location>
        <begin position="37"/>
        <end position="51"/>
    </location>
</feature>
<keyword evidence="2" id="KW-0472">Membrane</keyword>
<protein>
    <submittedName>
        <fullName evidence="5">Guanylate cyclase domain-containing protein</fullName>
    </submittedName>
</protein>
<evidence type="ECO:0000313" key="5">
    <source>
        <dbReference type="WBParaSite" id="NBR_0000698101-mRNA-1"/>
    </source>
</evidence>
<feature type="compositionally biased region" description="Basic and acidic residues" evidence="1">
    <location>
        <begin position="23"/>
        <end position="36"/>
    </location>
</feature>